<evidence type="ECO:0000256" key="1">
    <source>
        <dbReference type="ARBA" id="ARBA00022512"/>
    </source>
</evidence>
<feature type="compositionally biased region" description="Basic and acidic residues" evidence="5">
    <location>
        <begin position="68"/>
        <end position="90"/>
    </location>
</feature>
<feature type="transmembrane region" description="Helical" evidence="6">
    <location>
        <begin position="111"/>
        <end position="127"/>
    </location>
</feature>
<dbReference type="AlphaFoldDB" id="A0AA88ZNZ1"/>
<keyword evidence="4" id="KW-0572">Peptidoglycan-anchor</keyword>
<sequence length="131" mass="14759">MVEPEIIIDPDDEVPLGNPEDHKQPQDPDTTINPKEDKLPEDPEKPQDPEIIEDPEDEVPLGNIEPNKNPEKPQDNVKPTNKKENKELKPVTDNNSNTIKILPKTGESNKALFYIGGLIIIILGIFIKKRI</sequence>
<evidence type="ECO:0000313" key="9">
    <source>
        <dbReference type="Proteomes" id="UP000030016"/>
    </source>
</evidence>
<keyword evidence="6" id="KW-0812">Transmembrane</keyword>
<keyword evidence="1" id="KW-0134">Cell wall</keyword>
<feature type="domain" description="Gram-positive cocci surface proteins LPxTG" evidence="7">
    <location>
        <begin position="102"/>
        <end position="129"/>
    </location>
</feature>
<evidence type="ECO:0000313" key="8">
    <source>
        <dbReference type="EMBL" id="KGN02071.1"/>
    </source>
</evidence>
<accession>A0AA88ZNZ1</accession>
<comment type="caution">
    <text evidence="8">The sequence shown here is derived from an EMBL/GenBank/DDBJ whole genome shotgun (WGS) entry which is preliminary data.</text>
</comment>
<feature type="compositionally biased region" description="Basic and acidic residues" evidence="5">
    <location>
        <begin position="34"/>
        <end position="48"/>
    </location>
</feature>
<dbReference type="InterPro" id="IPR019931">
    <property type="entry name" value="LPXTG_anchor"/>
</dbReference>
<evidence type="ECO:0000256" key="6">
    <source>
        <dbReference type="SAM" id="Phobius"/>
    </source>
</evidence>
<protein>
    <recommendedName>
        <fullName evidence="7">Gram-positive cocci surface proteins LPxTG domain-containing protein</fullName>
    </recommendedName>
</protein>
<keyword evidence="6" id="KW-0472">Membrane</keyword>
<name>A0AA88ZNZ1_CLONO</name>
<evidence type="ECO:0000256" key="3">
    <source>
        <dbReference type="ARBA" id="ARBA00022729"/>
    </source>
</evidence>
<dbReference type="RefSeq" id="WP_039249923.1">
    <property type="nucleotide sequence ID" value="NZ_JDRX01000014.1"/>
</dbReference>
<feature type="region of interest" description="Disordered" evidence="5">
    <location>
        <begin position="1"/>
        <end position="97"/>
    </location>
</feature>
<keyword evidence="3" id="KW-0732">Signal</keyword>
<dbReference type="NCBIfam" id="TIGR01167">
    <property type="entry name" value="LPXTG_anchor"/>
    <property type="match status" value="1"/>
</dbReference>
<reference evidence="8 9" key="1">
    <citation type="submission" date="2014-01" db="EMBL/GenBank/DDBJ databases">
        <title>Plasmidome dynamics in the species complex Clostridium novyi sensu lato converts strains of independent lineages into distinctly different pathogens.</title>
        <authorList>
            <person name="Skarin H."/>
            <person name="Segerman B."/>
        </authorList>
    </citation>
    <scope>NUCLEOTIDE SEQUENCE [LARGE SCALE GENOMIC DNA]</scope>
    <source>
        <strain evidence="8 9">4570</strain>
    </source>
</reference>
<proteinExistence type="predicted"/>
<evidence type="ECO:0000256" key="5">
    <source>
        <dbReference type="SAM" id="MobiDB-lite"/>
    </source>
</evidence>
<keyword evidence="6" id="KW-1133">Transmembrane helix</keyword>
<evidence type="ECO:0000256" key="2">
    <source>
        <dbReference type="ARBA" id="ARBA00022525"/>
    </source>
</evidence>
<evidence type="ECO:0000259" key="7">
    <source>
        <dbReference type="Pfam" id="PF00746"/>
    </source>
</evidence>
<evidence type="ECO:0000256" key="4">
    <source>
        <dbReference type="ARBA" id="ARBA00023088"/>
    </source>
</evidence>
<dbReference type="Proteomes" id="UP000030016">
    <property type="component" value="Unassembled WGS sequence"/>
</dbReference>
<organism evidence="8 9">
    <name type="scientific">Clostridium novyi A str. 4570</name>
    <dbReference type="NCBI Taxonomy" id="1444290"/>
    <lineage>
        <taxon>Bacteria</taxon>
        <taxon>Bacillati</taxon>
        <taxon>Bacillota</taxon>
        <taxon>Clostridia</taxon>
        <taxon>Eubacteriales</taxon>
        <taxon>Clostridiaceae</taxon>
        <taxon>Clostridium</taxon>
    </lineage>
</organism>
<dbReference type="Pfam" id="PF00746">
    <property type="entry name" value="Gram_pos_anchor"/>
    <property type="match status" value="1"/>
</dbReference>
<feature type="compositionally biased region" description="Acidic residues" evidence="5">
    <location>
        <begin position="1"/>
        <end position="14"/>
    </location>
</feature>
<gene>
    <name evidence="8" type="ORF">Z969_07210</name>
</gene>
<feature type="compositionally biased region" description="Acidic residues" evidence="5">
    <location>
        <begin position="50"/>
        <end position="59"/>
    </location>
</feature>
<dbReference type="EMBL" id="JDRX01000014">
    <property type="protein sequence ID" value="KGN02071.1"/>
    <property type="molecule type" value="Genomic_DNA"/>
</dbReference>
<keyword evidence="2" id="KW-0964">Secreted</keyword>